<feature type="binding site" evidence="8">
    <location>
        <position position="242"/>
    </location>
    <ligand>
        <name>NADP(+)</name>
        <dbReference type="ChEBI" id="CHEBI:58349"/>
    </ligand>
</feature>
<reference evidence="12" key="1">
    <citation type="submission" date="2022-07" db="EMBL/GenBank/DDBJ databases">
        <title>Parvularcula maris sp. nov., an algicidal bacterium isolated from seawater.</title>
        <authorList>
            <person name="Li F."/>
        </authorList>
    </citation>
    <scope>NUCLEOTIDE SEQUENCE</scope>
    <source>
        <strain evidence="12">BGMRC 0090</strain>
    </source>
</reference>
<dbReference type="GO" id="GO:0009073">
    <property type="term" value="P:aromatic amino acid family biosynthetic process"/>
    <property type="evidence" value="ECO:0007669"/>
    <property type="project" value="UniProtKB-KW"/>
</dbReference>
<dbReference type="SUPFAM" id="SSF53223">
    <property type="entry name" value="Aminoacid dehydrogenase-like, N-terminal domain"/>
    <property type="match status" value="1"/>
</dbReference>
<dbReference type="InterPro" id="IPR041121">
    <property type="entry name" value="SDH_C"/>
</dbReference>
<evidence type="ECO:0000256" key="1">
    <source>
        <dbReference type="ARBA" id="ARBA00004871"/>
    </source>
</evidence>
<comment type="caution">
    <text evidence="8">Lacks conserved residue(s) required for the propagation of feature annotation.</text>
</comment>
<protein>
    <recommendedName>
        <fullName evidence="2 8">Shikimate dehydrogenase (NADP(+))</fullName>
        <shortName evidence="8">SDH</shortName>
        <ecNumber evidence="2 8">1.1.1.25</ecNumber>
    </recommendedName>
</protein>
<dbReference type="EC" id="1.1.1.25" evidence="2 8"/>
<dbReference type="InterPro" id="IPR013708">
    <property type="entry name" value="Shikimate_DH-bd_N"/>
</dbReference>
<evidence type="ECO:0000256" key="3">
    <source>
        <dbReference type="ARBA" id="ARBA00022605"/>
    </source>
</evidence>
<dbReference type="GO" id="GO:0004764">
    <property type="term" value="F:shikimate 3-dehydrogenase (NADP+) activity"/>
    <property type="evidence" value="ECO:0007669"/>
    <property type="project" value="UniProtKB-UniRule"/>
</dbReference>
<accession>A0A9X2RGC4</accession>
<evidence type="ECO:0000256" key="2">
    <source>
        <dbReference type="ARBA" id="ARBA00012962"/>
    </source>
</evidence>
<dbReference type="CDD" id="cd01065">
    <property type="entry name" value="NAD_bind_Shikimate_DH"/>
    <property type="match status" value="1"/>
</dbReference>
<feature type="domain" description="Quinate/shikimate 5-dehydrogenase/glutamyl-tRNA reductase" evidence="9">
    <location>
        <begin position="124"/>
        <end position="194"/>
    </location>
</feature>
<feature type="active site" description="Proton acceptor" evidence="8">
    <location>
        <position position="66"/>
    </location>
</feature>
<dbReference type="InterPro" id="IPR006151">
    <property type="entry name" value="Shikm_DH/Glu-tRNA_Rdtase"/>
</dbReference>
<dbReference type="EMBL" id="JANIBC010000001">
    <property type="protein sequence ID" value="MCQ8183824.1"/>
    <property type="molecule type" value="Genomic_DNA"/>
</dbReference>
<feature type="binding site" evidence="8">
    <location>
        <position position="219"/>
    </location>
    <ligand>
        <name>NADP(+)</name>
        <dbReference type="ChEBI" id="CHEBI:58349"/>
    </ligand>
</feature>
<dbReference type="Pfam" id="PF08501">
    <property type="entry name" value="Shikimate_dh_N"/>
    <property type="match status" value="1"/>
</dbReference>
<dbReference type="HAMAP" id="MF_00222">
    <property type="entry name" value="Shikimate_DH_AroE"/>
    <property type="match status" value="1"/>
</dbReference>
<name>A0A9X2RGC4_9PROT</name>
<comment type="catalytic activity">
    <reaction evidence="7 8">
        <text>shikimate + NADP(+) = 3-dehydroshikimate + NADPH + H(+)</text>
        <dbReference type="Rhea" id="RHEA:17737"/>
        <dbReference type="ChEBI" id="CHEBI:15378"/>
        <dbReference type="ChEBI" id="CHEBI:16630"/>
        <dbReference type="ChEBI" id="CHEBI:36208"/>
        <dbReference type="ChEBI" id="CHEBI:57783"/>
        <dbReference type="ChEBI" id="CHEBI:58349"/>
        <dbReference type="EC" id="1.1.1.25"/>
    </reaction>
</comment>
<evidence type="ECO:0000313" key="13">
    <source>
        <dbReference type="Proteomes" id="UP001142610"/>
    </source>
</evidence>
<dbReference type="GO" id="GO:0009423">
    <property type="term" value="P:chorismate biosynthetic process"/>
    <property type="evidence" value="ECO:0007669"/>
    <property type="project" value="UniProtKB-UniRule"/>
</dbReference>
<evidence type="ECO:0000259" key="11">
    <source>
        <dbReference type="Pfam" id="PF18317"/>
    </source>
</evidence>
<feature type="binding site" evidence="8">
    <location>
        <begin position="15"/>
        <end position="17"/>
    </location>
    <ligand>
        <name>shikimate</name>
        <dbReference type="ChEBI" id="CHEBI:36208"/>
    </ligand>
</feature>
<evidence type="ECO:0000256" key="7">
    <source>
        <dbReference type="ARBA" id="ARBA00049442"/>
    </source>
</evidence>
<feature type="domain" description="SDH C-terminal" evidence="11">
    <location>
        <begin position="242"/>
        <end position="263"/>
    </location>
</feature>
<dbReference type="GO" id="GO:0019632">
    <property type="term" value="P:shikimate metabolic process"/>
    <property type="evidence" value="ECO:0007669"/>
    <property type="project" value="InterPro"/>
</dbReference>
<keyword evidence="13" id="KW-1185">Reference proteome</keyword>
<feature type="binding site" evidence="8">
    <location>
        <begin position="132"/>
        <end position="136"/>
    </location>
    <ligand>
        <name>NADP(+)</name>
        <dbReference type="ChEBI" id="CHEBI:58349"/>
    </ligand>
</feature>
<dbReference type="InterPro" id="IPR046346">
    <property type="entry name" value="Aminoacid_DH-like_N_sf"/>
</dbReference>
<feature type="domain" description="Shikimate dehydrogenase substrate binding N-terminal" evidence="10">
    <location>
        <begin position="7"/>
        <end position="88"/>
    </location>
</feature>
<dbReference type="RefSeq" id="WP_256617627.1">
    <property type="nucleotide sequence ID" value="NZ_JANIBC010000001.1"/>
</dbReference>
<keyword evidence="5 8" id="KW-0560">Oxidoreductase</keyword>
<evidence type="ECO:0000259" key="9">
    <source>
        <dbReference type="Pfam" id="PF01488"/>
    </source>
</evidence>
<comment type="subunit">
    <text evidence="8">Homodimer.</text>
</comment>
<comment type="similarity">
    <text evidence="8">Belongs to the shikimate dehydrogenase family.</text>
</comment>
<evidence type="ECO:0000256" key="4">
    <source>
        <dbReference type="ARBA" id="ARBA00022857"/>
    </source>
</evidence>
<comment type="function">
    <text evidence="8">Involved in the biosynthesis of the chorismate, which leads to the biosynthesis of aromatic amino acids. Catalyzes the reversible NADPH linked reduction of 3-dehydroshikimate (DHSA) to yield shikimate (SA).</text>
</comment>
<comment type="caution">
    <text evidence="12">The sequence shown here is derived from an EMBL/GenBank/DDBJ whole genome shotgun (WGS) entry which is preliminary data.</text>
</comment>
<dbReference type="GO" id="GO:0050661">
    <property type="term" value="F:NADP binding"/>
    <property type="evidence" value="ECO:0007669"/>
    <property type="project" value="InterPro"/>
</dbReference>
<comment type="pathway">
    <text evidence="1 8">Metabolic intermediate biosynthesis; chorismate biosynthesis; chorismate from D-erythrose 4-phosphate and phosphoenolpyruvate: step 4/7.</text>
</comment>
<dbReference type="SUPFAM" id="SSF51735">
    <property type="entry name" value="NAD(P)-binding Rossmann-fold domains"/>
    <property type="match status" value="1"/>
</dbReference>
<dbReference type="Pfam" id="PF01488">
    <property type="entry name" value="Shikimate_DH"/>
    <property type="match status" value="1"/>
</dbReference>
<feature type="binding site" evidence="8">
    <location>
        <position position="102"/>
    </location>
    <ligand>
        <name>shikimate</name>
        <dbReference type="ChEBI" id="CHEBI:36208"/>
    </ligand>
</feature>
<evidence type="ECO:0000256" key="6">
    <source>
        <dbReference type="ARBA" id="ARBA00023141"/>
    </source>
</evidence>
<dbReference type="InterPro" id="IPR036291">
    <property type="entry name" value="NAD(P)-bd_dom_sf"/>
</dbReference>
<proteinExistence type="inferred from homology"/>
<dbReference type="InterPro" id="IPR011342">
    <property type="entry name" value="Shikimate_DH"/>
</dbReference>
<dbReference type="AlphaFoldDB" id="A0A9X2RGC4"/>
<feature type="binding site" evidence="8">
    <location>
        <position position="249"/>
    </location>
    <ligand>
        <name>shikimate</name>
        <dbReference type="ChEBI" id="CHEBI:36208"/>
    </ligand>
</feature>
<dbReference type="Pfam" id="PF18317">
    <property type="entry name" value="SDH_C"/>
    <property type="match status" value="1"/>
</dbReference>
<evidence type="ECO:0000313" key="12">
    <source>
        <dbReference type="EMBL" id="MCQ8183824.1"/>
    </source>
</evidence>
<dbReference type="Gene3D" id="3.40.50.10860">
    <property type="entry name" value="Leucine Dehydrogenase, chain A, domain 1"/>
    <property type="match status" value="1"/>
</dbReference>
<keyword evidence="4 8" id="KW-0521">NADP</keyword>
<evidence type="ECO:0000256" key="8">
    <source>
        <dbReference type="HAMAP-Rule" id="MF_00222"/>
    </source>
</evidence>
<organism evidence="12 13">
    <name type="scientific">Parvularcula maris</name>
    <dbReference type="NCBI Taxonomy" id="2965077"/>
    <lineage>
        <taxon>Bacteria</taxon>
        <taxon>Pseudomonadati</taxon>
        <taxon>Pseudomonadota</taxon>
        <taxon>Alphaproteobacteria</taxon>
        <taxon>Parvularculales</taxon>
        <taxon>Parvularculaceae</taxon>
        <taxon>Parvularcula</taxon>
    </lineage>
</organism>
<dbReference type="GO" id="GO:0005829">
    <property type="term" value="C:cytosol"/>
    <property type="evidence" value="ECO:0007669"/>
    <property type="project" value="TreeGrafter"/>
</dbReference>
<keyword evidence="6 8" id="KW-0057">Aromatic amino acid biosynthesis</keyword>
<dbReference type="PANTHER" id="PTHR21089:SF1">
    <property type="entry name" value="BIFUNCTIONAL 3-DEHYDROQUINATE DEHYDRATASE_SHIKIMATE DEHYDROGENASE, CHLOROPLASTIC"/>
    <property type="match status" value="1"/>
</dbReference>
<dbReference type="GO" id="GO:0008652">
    <property type="term" value="P:amino acid biosynthetic process"/>
    <property type="evidence" value="ECO:0007669"/>
    <property type="project" value="UniProtKB-KW"/>
</dbReference>
<dbReference type="Gene3D" id="3.40.50.720">
    <property type="entry name" value="NAD(P)-binding Rossmann-like Domain"/>
    <property type="match status" value="1"/>
</dbReference>
<dbReference type="NCBIfam" id="TIGR00507">
    <property type="entry name" value="aroE"/>
    <property type="match status" value="1"/>
</dbReference>
<dbReference type="Proteomes" id="UP001142610">
    <property type="component" value="Unassembled WGS sequence"/>
</dbReference>
<evidence type="ECO:0000256" key="5">
    <source>
        <dbReference type="ARBA" id="ARBA00023002"/>
    </source>
</evidence>
<dbReference type="InterPro" id="IPR022893">
    <property type="entry name" value="Shikimate_DH_fam"/>
</dbReference>
<feature type="binding site" evidence="8">
    <location>
        <begin position="154"/>
        <end position="159"/>
    </location>
    <ligand>
        <name>NADP(+)</name>
        <dbReference type="ChEBI" id="CHEBI:58349"/>
    </ligand>
</feature>
<feature type="binding site" evidence="8">
    <location>
        <position position="62"/>
    </location>
    <ligand>
        <name>shikimate</name>
        <dbReference type="ChEBI" id="CHEBI:36208"/>
    </ligand>
</feature>
<sequence length="277" mass="30728">MVIRAGVIGDPVAQSLSPRIYNHWFDAVGMAGRYEAVHCEADRFEETVRRLMAEGWQGLNVTIPHKTRAADLADYRNPEVEQIGAANLLLFRDGKIIADNTDRRGFARSRLNPQYVHYQATQGRARKAVVLGAGGAAGPIVLDLWGLPEIVVTNRTFQKAERLADRFDEHVRSVRWEDRNLEVQGADILVNTTSLGMKGQPPLEVDLSGLNPGALVVDIVYAPLRTQLLQEAEKLGFFTANGLTMLVYQAVPSFKAYTGLRPPSPEKILQILTRELS</sequence>
<evidence type="ECO:0000259" key="10">
    <source>
        <dbReference type="Pfam" id="PF08501"/>
    </source>
</evidence>
<feature type="binding site" evidence="8">
    <location>
        <position position="221"/>
    </location>
    <ligand>
        <name>shikimate</name>
        <dbReference type="ChEBI" id="CHEBI:36208"/>
    </ligand>
</feature>
<feature type="binding site" evidence="8">
    <location>
        <position position="87"/>
    </location>
    <ligand>
        <name>shikimate</name>
        <dbReference type="ChEBI" id="CHEBI:36208"/>
    </ligand>
</feature>
<gene>
    <name evidence="8 12" type="primary">aroE</name>
    <name evidence="12" type="ORF">NOG11_00325</name>
</gene>
<dbReference type="PANTHER" id="PTHR21089">
    <property type="entry name" value="SHIKIMATE DEHYDROGENASE"/>
    <property type="match status" value="1"/>
</dbReference>
<keyword evidence="3 8" id="KW-0028">Amino-acid biosynthesis</keyword>